<feature type="domain" description="ABC-type glycine betaine transport system substrate-binding" evidence="6">
    <location>
        <begin position="37"/>
        <end position="285"/>
    </location>
</feature>
<sequence>MNTPIRTMLAAVAATGLVALAGCASEPAEPLANGDQKDVTVAVFNGWPEGEAVSYLWASVLEDKGYNVELEYADVAAGFTGLSTGDYDVNMDVWLPTTHETYVEEFGDDIVDIGTWNTDATLNVAVNADAPVDSLDELADNADLFDSTIVGIEPGAGLTAVTEDVVIPGYGLEDWELKTSSTATMLTELQAATDAGENIAVTLWHPHWAYDAFEIKDLADPQGALGDPEGLHSYGSTDFEEKFPTFAGWLGDFEMDTETLGTLQNAMFNSDADASDYEDIVDSWIVENQEWVDSLTA</sequence>
<dbReference type="Proteomes" id="UP000237983">
    <property type="component" value="Unassembled WGS sequence"/>
</dbReference>
<dbReference type="OrthoDB" id="9787902at2"/>
<comment type="subcellular location">
    <subcellularLocation>
        <location evidence="1">Cell membrane</location>
    </subcellularLocation>
</comment>
<evidence type="ECO:0000256" key="3">
    <source>
        <dbReference type="ARBA" id="ARBA00022475"/>
    </source>
</evidence>
<dbReference type="GO" id="GO:0043190">
    <property type="term" value="C:ATP-binding cassette (ABC) transporter complex"/>
    <property type="evidence" value="ECO:0007669"/>
    <property type="project" value="InterPro"/>
</dbReference>
<evidence type="ECO:0000256" key="5">
    <source>
        <dbReference type="SAM" id="SignalP"/>
    </source>
</evidence>
<keyword evidence="4" id="KW-0472">Membrane</keyword>
<name>A0A2T0VIU9_9MICO</name>
<dbReference type="Gene3D" id="3.40.190.100">
    <property type="entry name" value="Glycine betaine-binding periplasmic protein, domain 2"/>
    <property type="match status" value="1"/>
</dbReference>
<dbReference type="GO" id="GO:0005275">
    <property type="term" value="F:amine transmembrane transporter activity"/>
    <property type="evidence" value="ECO:0007669"/>
    <property type="project" value="TreeGrafter"/>
</dbReference>
<proteinExistence type="predicted"/>
<evidence type="ECO:0000256" key="1">
    <source>
        <dbReference type="ARBA" id="ARBA00004236"/>
    </source>
</evidence>
<evidence type="ECO:0000256" key="2">
    <source>
        <dbReference type="ARBA" id="ARBA00022448"/>
    </source>
</evidence>
<evidence type="ECO:0000313" key="7">
    <source>
        <dbReference type="EMBL" id="PRY70123.1"/>
    </source>
</evidence>
<dbReference type="CDD" id="cd13639">
    <property type="entry name" value="PBP2_OpuAC_like"/>
    <property type="match status" value="1"/>
</dbReference>
<dbReference type="Pfam" id="PF04069">
    <property type="entry name" value="OpuAC"/>
    <property type="match status" value="1"/>
</dbReference>
<feature type="chain" id="PRO_5015721781" evidence="5">
    <location>
        <begin position="25"/>
        <end position="297"/>
    </location>
</feature>
<dbReference type="AlphaFoldDB" id="A0A2T0VIU9"/>
<dbReference type="PANTHER" id="PTHR47737">
    <property type="entry name" value="GLYCINE BETAINE/PROLINE BETAINE TRANSPORT SYSTEM PERMEASE PROTEIN PROW"/>
    <property type="match status" value="1"/>
</dbReference>
<dbReference type="SUPFAM" id="SSF53850">
    <property type="entry name" value="Periplasmic binding protein-like II"/>
    <property type="match status" value="1"/>
</dbReference>
<accession>A0A2T0VIU9</accession>
<feature type="signal peptide" evidence="5">
    <location>
        <begin position="1"/>
        <end position="24"/>
    </location>
</feature>
<keyword evidence="3" id="KW-1003">Cell membrane</keyword>
<keyword evidence="2" id="KW-0813">Transport</keyword>
<dbReference type="GO" id="GO:0015871">
    <property type="term" value="P:choline transport"/>
    <property type="evidence" value="ECO:0007669"/>
    <property type="project" value="TreeGrafter"/>
</dbReference>
<keyword evidence="5" id="KW-0732">Signal</keyword>
<evidence type="ECO:0000259" key="6">
    <source>
        <dbReference type="Pfam" id="PF04069"/>
    </source>
</evidence>
<keyword evidence="8" id="KW-1185">Reference proteome</keyword>
<dbReference type="InterPro" id="IPR007210">
    <property type="entry name" value="ABC_Gly_betaine_transp_sub-bd"/>
</dbReference>
<evidence type="ECO:0000256" key="4">
    <source>
        <dbReference type="ARBA" id="ARBA00023136"/>
    </source>
</evidence>
<dbReference type="GO" id="GO:0015226">
    <property type="term" value="F:carnitine transmembrane transporter activity"/>
    <property type="evidence" value="ECO:0007669"/>
    <property type="project" value="TreeGrafter"/>
</dbReference>
<dbReference type="GO" id="GO:0031460">
    <property type="term" value="P:glycine betaine transport"/>
    <property type="evidence" value="ECO:0007669"/>
    <property type="project" value="TreeGrafter"/>
</dbReference>
<dbReference type="PROSITE" id="PS51257">
    <property type="entry name" value="PROKAR_LIPOPROTEIN"/>
    <property type="match status" value="1"/>
</dbReference>
<dbReference type="PANTHER" id="PTHR47737:SF1">
    <property type="entry name" value="GLYCINE BETAINE_PROLINE BETAINE TRANSPORT SYSTEM PERMEASE PROTEIN PROW"/>
    <property type="match status" value="1"/>
</dbReference>
<protein>
    <submittedName>
        <fullName evidence="7">Glycine betaine/proline transport system substrate-binding protein</fullName>
    </submittedName>
</protein>
<dbReference type="RefSeq" id="WP_106209028.1">
    <property type="nucleotide sequence ID" value="NZ_PVTL01000001.1"/>
</dbReference>
<gene>
    <name evidence="7" type="ORF">B0I08_101250</name>
</gene>
<comment type="caution">
    <text evidence="7">The sequence shown here is derived from an EMBL/GenBank/DDBJ whole genome shotgun (WGS) entry which is preliminary data.</text>
</comment>
<reference evidence="7 8" key="1">
    <citation type="submission" date="2018-03" db="EMBL/GenBank/DDBJ databases">
        <title>Genomic Encyclopedia of Type Strains, Phase III (KMG-III): the genomes of soil and plant-associated and newly described type strains.</title>
        <authorList>
            <person name="Whitman W."/>
        </authorList>
    </citation>
    <scope>NUCLEOTIDE SEQUENCE [LARGE SCALE GENOMIC DNA]</scope>
    <source>
        <strain evidence="7 8">CGMCC 1.12484</strain>
    </source>
</reference>
<dbReference type="EMBL" id="PVTL01000001">
    <property type="protein sequence ID" value="PRY70123.1"/>
    <property type="molecule type" value="Genomic_DNA"/>
</dbReference>
<evidence type="ECO:0000313" key="8">
    <source>
        <dbReference type="Proteomes" id="UP000237983"/>
    </source>
</evidence>
<dbReference type="Gene3D" id="3.40.190.10">
    <property type="entry name" value="Periplasmic binding protein-like II"/>
    <property type="match status" value="1"/>
</dbReference>
<organism evidence="7 8">
    <name type="scientific">Glaciihabitans tibetensis</name>
    <dbReference type="NCBI Taxonomy" id="1266600"/>
    <lineage>
        <taxon>Bacteria</taxon>
        <taxon>Bacillati</taxon>
        <taxon>Actinomycetota</taxon>
        <taxon>Actinomycetes</taxon>
        <taxon>Micrococcales</taxon>
        <taxon>Microbacteriaceae</taxon>
        <taxon>Glaciihabitans</taxon>
    </lineage>
</organism>